<keyword evidence="3 5" id="KW-1133">Transmembrane helix</keyword>
<sequence length="247" mass="27455">MQTIRITTSQNIDIDYEVAGLGERIVAYLIDMAMFIVIFIAAMIVMSMLNILNSEGALIGVLVIIYASLYVFYDLACEIAMNGQSVGKRIMKIKVISLDGARPKFSQYLLRWLFRIIDFFPGTMHLCGLISVAVSDKSQRVGDMVAGTTLIRTAPRTKINNIAFSPSADDYQPVFAAAASLNDKDIELINEVINSYIKNRNSVLVFNMAQRIKDLLGVTPPADMNDMLFLQTIIKDYSHIVAQADVL</sequence>
<keyword evidence="2 5" id="KW-0812">Transmembrane</keyword>
<feature type="transmembrane region" description="Helical" evidence="5">
    <location>
        <begin position="25"/>
        <end position="49"/>
    </location>
</feature>
<name>A0A5B8W1I2_9SPHI</name>
<accession>A0A5B8W1I2</accession>
<comment type="subcellular location">
    <subcellularLocation>
        <location evidence="1">Membrane</location>
        <topology evidence="1">Multi-pass membrane protein</topology>
    </subcellularLocation>
</comment>
<dbReference type="PANTHER" id="PTHR38480:SF1">
    <property type="entry name" value="SLR0254 PROTEIN"/>
    <property type="match status" value="1"/>
</dbReference>
<organism evidence="7 8">
    <name type="scientific">Mucilaginibacter ginsenosidivorax</name>
    <dbReference type="NCBI Taxonomy" id="862126"/>
    <lineage>
        <taxon>Bacteria</taxon>
        <taxon>Pseudomonadati</taxon>
        <taxon>Bacteroidota</taxon>
        <taxon>Sphingobacteriia</taxon>
        <taxon>Sphingobacteriales</taxon>
        <taxon>Sphingobacteriaceae</taxon>
        <taxon>Mucilaginibacter</taxon>
    </lineage>
</organism>
<reference evidence="7 8" key="1">
    <citation type="journal article" date="2013" name="J. Microbiol.">
        <title>Mucilaginibacter ginsenosidivorax sp. nov., with ginsenoside converting activity isolated from sediment.</title>
        <authorList>
            <person name="Kim J.K."/>
            <person name="Choi T.E."/>
            <person name="Liu Q.M."/>
            <person name="Park H.Y."/>
            <person name="Yi T.H."/>
            <person name="Yoon M.H."/>
            <person name="Kim S.C."/>
            <person name="Im W.T."/>
        </authorList>
    </citation>
    <scope>NUCLEOTIDE SEQUENCE [LARGE SCALE GENOMIC DNA]</scope>
    <source>
        <strain evidence="7 8">KHI28</strain>
    </source>
</reference>
<dbReference type="GO" id="GO:0016020">
    <property type="term" value="C:membrane"/>
    <property type="evidence" value="ECO:0007669"/>
    <property type="project" value="UniProtKB-SubCell"/>
</dbReference>
<evidence type="ECO:0000256" key="2">
    <source>
        <dbReference type="ARBA" id="ARBA00022692"/>
    </source>
</evidence>
<evidence type="ECO:0000256" key="3">
    <source>
        <dbReference type="ARBA" id="ARBA00022989"/>
    </source>
</evidence>
<feature type="transmembrane region" description="Helical" evidence="5">
    <location>
        <begin position="56"/>
        <end position="73"/>
    </location>
</feature>
<gene>
    <name evidence="7" type="ORF">FSB76_18655</name>
</gene>
<keyword evidence="8" id="KW-1185">Reference proteome</keyword>
<feature type="transmembrane region" description="Helical" evidence="5">
    <location>
        <begin position="112"/>
        <end position="134"/>
    </location>
</feature>
<dbReference type="PANTHER" id="PTHR38480">
    <property type="entry name" value="SLR0254 PROTEIN"/>
    <property type="match status" value="1"/>
</dbReference>
<evidence type="ECO:0000259" key="6">
    <source>
        <dbReference type="Pfam" id="PF06271"/>
    </source>
</evidence>
<dbReference type="OrthoDB" id="9814143at2"/>
<dbReference type="EMBL" id="CP042437">
    <property type="protein sequence ID" value="QEC77860.1"/>
    <property type="molecule type" value="Genomic_DNA"/>
</dbReference>
<dbReference type="RefSeq" id="WP_147055944.1">
    <property type="nucleotide sequence ID" value="NZ_CP042437.1"/>
</dbReference>
<evidence type="ECO:0000256" key="4">
    <source>
        <dbReference type="ARBA" id="ARBA00023136"/>
    </source>
</evidence>
<evidence type="ECO:0000313" key="7">
    <source>
        <dbReference type="EMBL" id="QEC77860.1"/>
    </source>
</evidence>
<evidence type="ECO:0000256" key="5">
    <source>
        <dbReference type="SAM" id="Phobius"/>
    </source>
</evidence>
<dbReference type="KEGG" id="mgk:FSB76_18655"/>
<dbReference type="AlphaFoldDB" id="A0A5B8W1I2"/>
<evidence type="ECO:0000313" key="8">
    <source>
        <dbReference type="Proteomes" id="UP000321362"/>
    </source>
</evidence>
<keyword evidence="4 5" id="KW-0472">Membrane</keyword>
<dbReference type="InterPro" id="IPR010432">
    <property type="entry name" value="RDD"/>
</dbReference>
<feature type="domain" description="RDD" evidence="6">
    <location>
        <begin position="18"/>
        <end position="147"/>
    </location>
</feature>
<dbReference type="Pfam" id="PF06271">
    <property type="entry name" value="RDD"/>
    <property type="match status" value="1"/>
</dbReference>
<protein>
    <submittedName>
        <fullName evidence="7">RDD family protein</fullName>
    </submittedName>
</protein>
<proteinExistence type="predicted"/>
<evidence type="ECO:0000256" key="1">
    <source>
        <dbReference type="ARBA" id="ARBA00004141"/>
    </source>
</evidence>
<dbReference type="Proteomes" id="UP000321362">
    <property type="component" value="Chromosome"/>
</dbReference>